<evidence type="ECO:0000256" key="1">
    <source>
        <dbReference type="ARBA" id="ARBA00022630"/>
    </source>
</evidence>
<dbReference type="eggNOG" id="COG2141">
    <property type="taxonomic scope" value="Bacteria"/>
</dbReference>
<protein>
    <submittedName>
        <fullName evidence="6">Alkanesulfonate monooxygenase</fullName>
    </submittedName>
</protein>
<dbReference type="GO" id="GO:0008726">
    <property type="term" value="F:alkanesulfonate monooxygenase activity"/>
    <property type="evidence" value="ECO:0007669"/>
    <property type="project" value="TreeGrafter"/>
</dbReference>
<dbReference type="InterPro" id="IPR050172">
    <property type="entry name" value="SsuD_RutA_monooxygenase"/>
</dbReference>
<gene>
    <name evidence="6" type="ORF">MVAC_07206</name>
</gene>
<keyword evidence="1" id="KW-0285">Flavoprotein</keyword>
<dbReference type="PATRIC" id="fig|1194972.3.peg.1452"/>
<keyword evidence="3" id="KW-0560">Oxidoreductase</keyword>
<keyword evidence="7" id="KW-1185">Reference proteome</keyword>
<evidence type="ECO:0000256" key="4">
    <source>
        <dbReference type="ARBA" id="ARBA00023033"/>
    </source>
</evidence>
<dbReference type="RefSeq" id="WP_003929670.1">
    <property type="nucleotide sequence ID" value="NZ_JH814687.1"/>
</dbReference>
<sequence>MSLQLHWFLPTYGDSRLIVGGGHGTPAGSASGDRDASIDYLGSIVRAAESFGFTGALIPTGAWCEDAFITAALLARETTSLAFLVAFRPGLVSPTLSAQMAATFARHAPGRLLLNVVVGGEAHEQRAFGDHLDKDGRYARADEFLDVVRRLWDGQTVTHDGEHIQIEEAAIPTLPNPVPPLYFGGSSAAAGPVAARHADVYLTWGEPPAAVAEKIEWIRRLAAKQGRQIKFGIRLHVITRDTAGEAWTQADKLIGALDEETVRNAQAGLGRSESEGQKRMLALHEAHRAEGSWHDARALEIAPNLWAGVGLVRGGAGTALVGSHTEVADRIAEYADAGIDEFIFSGYPHLEELFWFGEGVVPILRERGLFTREVKSTAAASIPFIGAAR</sequence>
<accession>K0V849</accession>
<feature type="domain" description="Luciferase-like" evidence="5">
    <location>
        <begin position="29"/>
        <end position="341"/>
    </location>
</feature>
<dbReference type="PANTHER" id="PTHR42847">
    <property type="entry name" value="ALKANESULFONATE MONOOXYGENASE"/>
    <property type="match status" value="1"/>
</dbReference>
<dbReference type="InterPro" id="IPR011251">
    <property type="entry name" value="Luciferase-like_dom"/>
</dbReference>
<name>K0V849_MYCVA</name>
<comment type="caution">
    <text evidence="6">The sequence shown here is derived from an EMBL/GenBank/DDBJ whole genome shotgun (WGS) entry which is preliminary data.</text>
</comment>
<dbReference type="Proteomes" id="UP000006072">
    <property type="component" value="Unassembled WGS sequence"/>
</dbReference>
<reference evidence="6 7" key="1">
    <citation type="journal article" date="2012" name="J. Bacteriol.">
        <title>Complete Genome Sequence of Mycobacterium vaccae Type Strain ATCC 25954.</title>
        <authorList>
            <person name="Ho Y.S."/>
            <person name="Adroub S.A."/>
            <person name="Abadi M."/>
            <person name="Al Alwan B."/>
            <person name="Alkhateeb R."/>
            <person name="Gao G."/>
            <person name="Ragab A."/>
            <person name="Ali S."/>
            <person name="van Soolingen D."/>
            <person name="Bitter W."/>
            <person name="Pain A."/>
            <person name="Abdallah A.M."/>
        </authorList>
    </citation>
    <scope>NUCLEOTIDE SEQUENCE [LARGE SCALE GENOMIC DNA]</scope>
    <source>
        <strain evidence="6 7">ATCC 25954</strain>
    </source>
</reference>
<dbReference type="CDD" id="cd01094">
    <property type="entry name" value="Alkanesulfonate_monoxygenase"/>
    <property type="match status" value="1"/>
</dbReference>
<keyword evidence="2" id="KW-0288">FMN</keyword>
<dbReference type="SUPFAM" id="SSF51679">
    <property type="entry name" value="Bacterial luciferase-like"/>
    <property type="match status" value="1"/>
</dbReference>
<dbReference type="AlphaFoldDB" id="K0V849"/>
<evidence type="ECO:0000259" key="5">
    <source>
        <dbReference type="Pfam" id="PF00296"/>
    </source>
</evidence>
<organism evidence="6 7">
    <name type="scientific">Mycolicibacterium vaccae ATCC 25954</name>
    <dbReference type="NCBI Taxonomy" id="1194972"/>
    <lineage>
        <taxon>Bacteria</taxon>
        <taxon>Bacillati</taxon>
        <taxon>Actinomycetota</taxon>
        <taxon>Actinomycetes</taxon>
        <taxon>Mycobacteriales</taxon>
        <taxon>Mycobacteriaceae</taxon>
        <taxon>Mycolicibacterium</taxon>
    </lineage>
</organism>
<dbReference type="Pfam" id="PF00296">
    <property type="entry name" value="Bac_luciferase"/>
    <property type="match status" value="1"/>
</dbReference>
<evidence type="ECO:0000256" key="3">
    <source>
        <dbReference type="ARBA" id="ARBA00023002"/>
    </source>
</evidence>
<dbReference type="GO" id="GO:0046306">
    <property type="term" value="P:alkanesulfonate catabolic process"/>
    <property type="evidence" value="ECO:0007669"/>
    <property type="project" value="TreeGrafter"/>
</dbReference>
<proteinExistence type="predicted"/>
<dbReference type="EMBL" id="ALQA01000011">
    <property type="protein sequence ID" value="EJZ10973.1"/>
    <property type="molecule type" value="Genomic_DNA"/>
</dbReference>
<dbReference type="PANTHER" id="PTHR42847:SF4">
    <property type="entry name" value="ALKANESULFONATE MONOOXYGENASE-RELATED"/>
    <property type="match status" value="1"/>
</dbReference>
<evidence type="ECO:0000313" key="7">
    <source>
        <dbReference type="Proteomes" id="UP000006072"/>
    </source>
</evidence>
<evidence type="ECO:0000256" key="2">
    <source>
        <dbReference type="ARBA" id="ARBA00022643"/>
    </source>
</evidence>
<evidence type="ECO:0000313" key="6">
    <source>
        <dbReference type="EMBL" id="EJZ10973.1"/>
    </source>
</evidence>
<keyword evidence="4 6" id="KW-0503">Monooxygenase</keyword>
<dbReference type="HOGENOM" id="CLU_027853_1_0_11"/>
<dbReference type="Gene3D" id="3.20.20.30">
    <property type="entry name" value="Luciferase-like domain"/>
    <property type="match status" value="1"/>
</dbReference>
<dbReference type="InterPro" id="IPR036661">
    <property type="entry name" value="Luciferase-like_sf"/>
</dbReference>